<dbReference type="InterPro" id="IPR001138">
    <property type="entry name" value="Zn2Cys6_DnaBD"/>
</dbReference>
<dbReference type="PROSITE" id="PS50048">
    <property type="entry name" value="ZN2_CY6_FUNGAL_2"/>
    <property type="match status" value="1"/>
</dbReference>
<dbReference type="Pfam" id="PF00172">
    <property type="entry name" value="Zn_clus"/>
    <property type="match status" value="1"/>
</dbReference>
<reference evidence="3 4" key="1">
    <citation type="submission" date="2018-06" db="EMBL/GenBank/DDBJ databases">
        <title>Genome analysis of cellulolytic fungus Trichoderma lentiforme CFAM-422.</title>
        <authorList>
            <person name="Steindorff A.S."/>
            <person name="Formighieri E.F."/>
            <person name="Midorikawa G.E.O."/>
            <person name="Tamietti M.S."/>
            <person name="Ramos E.Z."/>
            <person name="Silva A.S."/>
            <person name="Bon E.P.S."/>
            <person name="Mendes T.D."/>
            <person name="Damaso M.C.T."/>
            <person name="Favaro L.C.L."/>
        </authorList>
    </citation>
    <scope>NUCLEOTIDE SEQUENCE [LARGE SCALE GENOMIC DNA]</scope>
    <source>
        <strain evidence="3 4">CFAM-422</strain>
    </source>
</reference>
<dbReference type="PANTHER" id="PTHR47785">
    <property type="entry name" value="ZN(II)2CYS6 TRANSCRIPTION FACTOR (EUROFUNG)-RELATED-RELATED"/>
    <property type="match status" value="1"/>
</dbReference>
<dbReference type="EMBL" id="QLNT01000039">
    <property type="protein sequence ID" value="KAF3055281.1"/>
    <property type="molecule type" value="Genomic_DNA"/>
</dbReference>
<sequence>MYSLRENHRGILATQACEACRARKRKCDEQRPKCALCRRLKIDCHYKDRTLNKADTLSDILTVLQQVSDGVNEILSANTAAHGRYTFQEQNGVRPSTSSIGQPSEVPCVLSAPLYKNELHTDHADAELAVAYRHSTATHQLLKWPFVWQSLQNRLNRSQNIVFDSGIDWFLSIHHSSSDNQFPSRLCSPADINESHPLVDITYSNTMRYAKTYFDTFNYMHPLLDRTIFFQETLPTAMGTVLAATHQIGDESLLITLLVLALGELALSIIINDRESTEHDRHLSQSPPGLKYFNEVRKRLGFLQFSPSLAIVHIEAMTSYGLFYPMALLCSVFSTYGFVENECQGVRKLLFTYQKVIHPTSYLPKAQLTMATYSRQHDWESGEGDLLKRAFWHCVAMEVGNHLELNLPYSSLMDLEQIVPLPTFSGSFCYLSQQLDHVSNFEHHYAALIALRRICRAFHEAMNHETSHSSNPKATSSVVQYHANQLERWKSILPPALQWDDARSALVDDELLFGSDIGDKSEEAARRKYVRDVQTALLRTRYYYAQYMIYRPLIYKVLHFPKNITTDDVYGVSCCLKSCLNWPLLIVPPGKQKLLLPYLFYWSQNFLGILLVFYCTQMSPLLGSIRKEFLDEGDIQKSLDIMATSIQEMKKTDQMASWSSLVVDLL</sequence>
<feature type="domain" description="Zn(2)-C6 fungal-type" evidence="2">
    <location>
        <begin position="16"/>
        <end position="46"/>
    </location>
</feature>
<comment type="caution">
    <text evidence="3">The sequence shown here is derived from an EMBL/GenBank/DDBJ whole genome shotgun (WGS) entry which is preliminary data.</text>
</comment>
<keyword evidence="4" id="KW-1185">Reference proteome</keyword>
<gene>
    <name evidence="3" type="ORF">CFAM422_013240</name>
</gene>
<dbReference type="AlphaFoldDB" id="A0A9P5C6Y1"/>
<dbReference type="SMART" id="SM00066">
    <property type="entry name" value="GAL4"/>
    <property type="match status" value="1"/>
</dbReference>
<dbReference type="InterPro" id="IPR036864">
    <property type="entry name" value="Zn2-C6_fun-type_DNA-bd_sf"/>
</dbReference>
<dbReference type="PANTHER" id="PTHR47785:SF6">
    <property type="entry name" value="ZN(II)2CYS6 TRANSCRIPTION FACTOR (EUROFUNG)"/>
    <property type="match status" value="1"/>
</dbReference>
<dbReference type="Proteomes" id="UP000801864">
    <property type="component" value="Unassembled WGS sequence"/>
</dbReference>
<evidence type="ECO:0000313" key="4">
    <source>
        <dbReference type="Proteomes" id="UP000801864"/>
    </source>
</evidence>
<keyword evidence="1" id="KW-0539">Nucleus</keyword>
<dbReference type="InterPro" id="IPR053181">
    <property type="entry name" value="EcdB-like_regulator"/>
</dbReference>
<organism evidence="3 4">
    <name type="scientific">Trichoderma lentiforme</name>
    <dbReference type="NCBI Taxonomy" id="1567552"/>
    <lineage>
        <taxon>Eukaryota</taxon>
        <taxon>Fungi</taxon>
        <taxon>Dikarya</taxon>
        <taxon>Ascomycota</taxon>
        <taxon>Pezizomycotina</taxon>
        <taxon>Sordariomycetes</taxon>
        <taxon>Hypocreomycetidae</taxon>
        <taxon>Hypocreales</taxon>
        <taxon>Hypocreaceae</taxon>
        <taxon>Trichoderma</taxon>
    </lineage>
</organism>
<accession>A0A9P5C6Y1</accession>
<dbReference type="PROSITE" id="PS00463">
    <property type="entry name" value="ZN2_CY6_FUNGAL_1"/>
    <property type="match status" value="1"/>
</dbReference>
<name>A0A9P5C6Y1_9HYPO</name>
<protein>
    <recommendedName>
        <fullName evidence="2">Zn(2)-C6 fungal-type domain-containing protein</fullName>
    </recommendedName>
</protein>
<evidence type="ECO:0000256" key="1">
    <source>
        <dbReference type="ARBA" id="ARBA00023242"/>
    </source>
</evidence>
<proteinExistence type="predicted"/>
<dbReference type="Gene3D" id="4.10.240.10">
    <property type="entry name" value="Zn(2)-C6 fungal-type DNA-binding domain"/>
    <property type="match status" value="1"/>
</dbReference>
<dbReference type="SUPFAM" id="SSF57701">
    <property type="entry name" value="Zn2/Cys6 DNA-binding domain"/>
    <property type="match status" value="1"/>
</dbReference>
<dbReference type="CDD" id="cd00067">
    <property type="entry name" value="GAL4"/>
    <property type="match status" value="1"/>
</dbReference>
<evidence type="ECO:0000313" key="3">
    <source>
        <dbReference type="EMBL" id="KAF3055281.1"/>
    </source>
</evidence>
<dbReference type="GO" id="GO:0008270">
    <property type="term" value="F:zinc ion binding"/>
    <property type="evidence" value="ECO:0007669"/>
    <property type="project" value="InterPro"/>
</dbReference>
<evidence type="ECO:0000259" key="2">
    <source>
        <dbReference type="PROSITE" id="PS50048"/>
    </source>
</evidence>
<dbReference type="CDD" id="cd12148">
    <property type="entry name" value="fungal_TF_MHR"/>
    <property type="match status" value="1"/>
</dbReference>
<dbReference type="GO" id="GO:0000981">
    <property type="term" value="F:DNA-binding transcription factor activity, RNA polymerase II-specific"/>
    <property type="evidence" value="ECO:0007669"/>
    <property type="project" value="InterPro"/>
</dbReference>